<organism evidence="2 3">
    <name type="scientific">Saxophila tyrrhenica</name>
    <dbReference type="NCBI Taxonomy" id="1690608"/>
    <lineage>
        <taxon>Eukaryota</taxon>
        <taxon>Fungi</taxon>
        <taxon>Dikarya</taxon>
        <taxon>Ascomycota</taxon>
        <taxon>Pezizomycotina</taxon>
        <taxon>Dothideomycetes</taxon>
        <taxon>Dothideomycetidae</taxon>
        <taxon>Mycosphaerellales</taxon>
        <taxon>Extremaceae</taxon>
        <taxon>Saxophila</taxon>
    </lineage>
</organism>
<reference evidence="2 3" key="1">
    <citation type="submission" date="2023-08" db="EMBL/GenBank/DDBJ databases">
        <title>Black Yeasts Isolated from many extreme environments.</title>
        <authorList>
            <person name="Coleine C."/>
            <person name="Stajich J.E."/>
            <person name="Selbmann L."/>
        </authorList>
    </citation>
    <scope>NUCLEOTIDE SEQUENCE [LARGE SCALE GENOMIC DNA]</scope>
    <source>
        <strain evidence="2 3">CCFEE 5935</strain>
    </source>
</reference>
<sequence length="142" mass="15011">MSRRAIQVGGGALAAGVGYYFYKAGGDPQAAQKRMEADATKASNEVKSHLPGSPKEAKKDTEVVGADVSAKANQMAKDARKEVDKVDGRLDQYRANAEVQMDQAAKKTGNELNKAVDKFDKGVTEGADKAKSGISSWFGGSK</sequence>
<evidence type="ECO:0000256" key="1">
    <source>
        <dbReference type="SAM" id="MobiDB-lite"/>
    </source>
</evidence>
<accession>A0AAV9NYL7</accession>
<dbReference type="EMBL" id="JAVRRT010000018">
    <property type="protein sequence ID" value="KAK5164912.1"/>
    <property type="molecule type" value="Genomic_DNA"/>
</dbReference>
<dbReference type="RefSeq" id="XP_064655108.1">
    <property type="nucleotide sequence ID" value="XM_064806803.1"/>
</dbReference>
<dbReference type="GeneID" id="89930907"/>
<proteinExistence type="predicted"/>
<gene>
    <name evidence="2" type="ORF">LTR77_009576</name>
</gene>
<keyword evidence="3" id="KW-1185">Reference proteome</keyword>
<feature type="region of interest" description="Disordered" evidence="1">
    <location>
        <begin position="30"/>
        <end position="63"/>
    </location>
</feature>
<evidence type="ECO:0008006" key="4">
    <source>
        <dbReference type="Google" id="ProtNLM"/>
    </source>
</evidence>
<feature type="compositionally biased region" description="Basic and acidic residues" evidence="1">
    <location>
        <begin position="33"/>
        <end position="48"/>
    </location>
</feature>
<protein>
    <recommendedName>
        <fullName evidence="4">Calcofluor white hypersensitive protein</fullName>
    </recommendedName>
</protein>
<dbReference type="Proteomes" id="UP001337655">
    <property type="component" value="Unassembled WGS sequence"/>
</dbReference>
<evidence type="ECO:0000313" key="2">
    <source>
        <dbReference type="EMBL" id="KAK5164912.1"/>
    </source>
</evidence>
<name>A0AAV9NYL7_9PEZI</name>
<dbReference type="AlphaFoldDB" id="A0AAV9NYL7"/>
<evidence type="ECO:0000313" key="3">
    <source>
        <dbReference type="Proteomes" id="UP001337655"/>
    </source>
</evidence>
<comment type="caution">
    <text evidence="2">The sequence shown here is derived from an EMBL/GenBank/DDBJ whole genome shotgun (WGS) entry which is preliminary data.</text>
</comment>